<dbReference type="InterPro" id="IPR036188">
    <property type="entry name" value="FAD/NAD-bd_sf"/>
</dbReference>
<dbReference type="Pfam" id="PF01593">
    <property type="entry name" value="Amino_oxidase"/>
    <property type="match status" value="1"/>
</dbReference>
<dbReference type="AlphaFoldDB" id="A0A3S8ZUL6"/>
<dbReference type="Gene3D" id="3.90.660.10">
    <property type="match status" value="1"/>
</dbReference>
<gene>
    <name evidence="2" type="ORF">EJO50_12175</name>
</gene>
<dbReference type="EMBL" id="CP034433">
    <property type="protein sequence ID" value="AZN37172.1"/>
    <property type="molecule type" value="Genomic_DNA"/>
</dbReference>
<reference evidence="2 3" key="1">
    <citation type="submission" date="2018-12" db="EMBL/GenBank/DDBJ databases">
        <title>Complete genome sequence of Iodobacter sp. H11R3.</title>
        <authorList>
            <person name="Bae J.-W."/>
        </authorList>
    </citation>
    <scope>NUCLEOTIDE SEQUENCE [LARGE SCALE GENOMIC DNA]</scope>
    <source>
        <strain evidence="2 3">H11R3</strain>
    </source>
</reference>
<dbReference type="InterPro" id="IPR002937">
    <property type="entry name" value="Amino_oxidase"/>
</dbReference>
<dbReference type="PANTHER" id="PTHR16128">
    <property type="entry name" value="FAD/NAD(P)-BINDING OXIDOREDUCTASE FAMILY PROTEIN"/>
    <property type="match status" value="1"/>
</dbReference>
<dbReference type="Gene3D" id="3.50.50.60">
    <property type="entry name" value="FAD/NAD(P)-binding domain"/>
    <property type="match status" value="1"/>
</dbReference>
<sequence length="330" mass="35528">MSSHYDVLILGAGMAGLSCARRLQDAGKKVVVLEKAPGLGGRMACRSTAKGGWDHGAQYFTVSDSDFVAQVAKWQQAGCVDEWAGKVQAWDGEYFSQPGVQQRWVGVPGMDAPLHQLVEGIEVLFEIDIDGIRNLDGSWQVLAGEESWRADKLVLAMPADQLAPLLPAGHALAALAASCPMEPCWALLIHSARPIDLPFDGLSINQGPFTWLARNTSKPGRGSEENWVAHASPEWSREHLALTPDKACALLTRAFGDLFHDMPVDNLPVFKLLQMSAYRWRYASSAMVAAEKPYVLSDDGLALAGDWLAGGKAEGAYRSGFALAGALLVA</sequence>
<dbReference type="SUPFAM" id="SSF51905">
    <property type="entry name" value="FAD/NAD(P)-binding domain"/>
    <property type="match status" value="1"/>
</dbReference>
<dbReference type="KEGG" id="iod:EJO50_12175"/>
<dbReference type="Pfam" id="PF13450">
    <property type="entry name" value="NAD_binding_8"/>
    <property type="match status" value="1"/>
</dbReference>
<feature type="domain" description="Amine oxidase" evidence="1">
    <location>
        <begin position="89"/>
        <end position="327"/>
    </location>
</feature>
<evidence type="ECO:0000259" key="1">
    <source>
        <dbReference type="Pfam" id="PF01593"/>
    </source>
</evidence>
<protein>
    <submittedName>
        <fullName evidence="2">FAD-dependent oxidoreductase</fullName>
    </submittedName>
</protein>
<keyword evidence="3" id="KW-1185">Reference proteome</keyword>
<name>A0A3S8ZUL6_9NEIS</name>
<dbReference type="Proteomes" id="UP000282438">
    <property type="component" value="Chromosome"/>
</dbReference>
<dbReference type="RefSeq" id="WP_125974524.1">
    <property type="nucleotide sequence ID" value="NZ_CP034433.1"/>
</dbReference>
<evidence type="ECO:0000313" key="3">
    <source>
        <dbReference type="Proteomes" id="UP000282438"/>
    </source>
</evidence>
<organism evidence="2 3">
    <name type="scientific">Iodobacter ciconiae</name>
    <dbReference type="NCBI Taxonomy" id="2496266"/>
    <lineage>
        <taxon>Bacteria</taxon>
        <taxon>Pseudomonadati</taxon>
        <taxon>Pseudomonadota</taxon>
        <taxon>Betaproteobacteria</taxon>
        <taxon>Neisseriales</taxon>
        <taxon>Chitinibacteraceae</taxon>
        <taxon>Iodobacter</taxon>
    </lineage>
</organism>
<dbReference type="OrthoDB" id="5792777at2"/>
<proteinExistence type="predicted"/>
<evidence type="ECO:0000313" key="2">
    <source>
        <dbReference type="EMBL" id="AZN37172.1"/>
    </source>
</evidence>
<dbReference type="GO" id="GO:0016491">
    <property type="term" value="F:oxidoreductase activity"/>
    <property type="evidence" value="ECO:0007669"/>
    <property type="project" value="InterPro"/>
</dbReference>
<dbReference type="PANTHER" id="PTHR16128:SF5">
    <property type="entry name" value="FAD_NAD(P)-BINDING OXIDOREDUCTASE FAMILY PROTEIN"/>
    <property type="match status" value="1"/>
</dbReference>
<accession>A0A3S8ZUL6</accession>